<evidence type="ECO:0000313" key="2">
    <source>
        <dbReference type="Proteomes" id="UP000237718"/>
    </source>
</evidence>
<organism evidence="1 2">
    <name type="scientific">Tritonibacter scottomollicae</name>
    <name type="common">Epibacterium scottomollicae</name>
    <dbReference type="NCBI Taxonomy" id="483013"/>
    <lineage>
        <taxon>Bacteria</taxon>
        <taxon>Pseudomonadati</taxon>
        <taxon>Pseudomonadota</taxon>
        <taxon>Alphaproteobacteria</taxon>
        <taxon>Rhodobacterales</taxon>
        <taxon>Paracoccaceae</taxon>
        <taxon>Tritonibacter</taxon>
    </lineage>
</organism>
<name>A0A2T1A5J6_TRISK</name>
<comment type="caution">
    <text evidence="1">The sequence shown here is derived from an EMBL/GenBank/DDBJ whole genome shotgun (WGS) entry which is preliminary data.</text>
</comment>
<gene>
    <name evidence="1" type="ORF">CLV89_1256</name>
</gene>
<dbReference type="RefSeq" id="WP_106165515.1">
    <property type="nucleotide sequence ID" value="NZ_PVUF01000025.1"/>
</dbReference>
<accession>A0A2T1A5J6</accession>
<dbReference type="AlphaFoldDB" id="A0A2T1A5J6"/>
<dbReference type="InterPro" id="IPR043148">
    <property type="entry name" value="TagF_C"/>
</dbReference>
<dbReference type="SUPFAM" id="SSF53756">
    <property type="entry name" value="UDP-Glycosyltransferase/glycogen phosphorylase"/>
    <property type="match status" value="1"/>
</dbReference>
<evidence type="ECO:0008006" key="3">
    <source>
        <dbReference type="Google" id="ProtNLM"/>
    </source>
</evidence>
<protein>
    <recommendedName>
        <fullName evidence="3">CDP-glycerol:poly(Glycerophosphate) glycerophosphotransferase</fullName>
    </recommendedName>
</protein>
<dbReference type="OrthoDB" id="2334812at2"/>
<dbReference type="EMBL" id="PVUF01000025">
    <property type="protein sequence ID" value="PRZ43860.1"/>
    <property type="molecule type" value="Genomic_DNA"/>
</dbReference>
<dbReference type="Proteomes" id="UP000237718">
    <property type="component" value="Unassembled WGS sequence"/>
</dbReference>
<sequence>MSTDLPANATTMPEGRRIWTYRARSLLRRFCWRFSDRLRAAPPHGGSILPLPAVPLRVGFVVCEQAKWGLGSVLAELKATPGVTVGFYPTLSDVSLRMKSSDRRSDFATQVDFFAKLGPIWAELYDADTDRMLPEDVIDCDLVFIQQPWGMQDLPRRLSGRVRTAYVHYGMAVISNDRMQFGLPDFHPWLWRYYMPTDLHAKAVFTASSFRQPDIRVTGHPKFDTYLAPPPARDMVRTWPHTLDPKRKRVIFAPHHGLEKGSLGLGTFAWSGPVMLDLARRHSSVDFVLRPHPNMAVGLARSGLMQAADWQTYKSQWSALPNASVLEASPYWDLFRTSDVMITDSGSFLAEYLPTGNPLIRLEQDGAAPLNAFGQKLSGGFYRVANTAELEAMFTQIALAENDPLAEARSALAALLTPLDQPAAKIITQDILNSYVQD</sequence>
<reference evidence="1 2" key="1">
    <citation type="submission" date="2018-03" db="EMBL/GenBank/DDBJ databases">
        <title>Genomic Encyclopedia of Archaeal and Bacterial Type Strains, Phase II (KMG-II): from individual species to whole genera.</title>
        <authorList>
            <person name="Goeker M."/>
        </authorList>
    </citation>
    <scope>NUCLEOTIDE SEQUENCE [LARGE SCALE GENOMIC DNA]</scope>
    <source>
        <strain evidence="1 2">DSM 25328</strain>
    </source>
</reference>
<dbReference type="Gene3D" id="3.40.50.12580">
    <property type="match status" value="1"/>
</dbReference>
<proteinExistence type="predicted"/>
<evidence type="ECO:0000313" key="1">
    <source>
        <dbReference type="EMBL" id="PRZ43860.1"/>
    </source>
</evidence>